<feature type="compositionally biased region" description="Low complexity" evidence="1">
    <location>
        <begin position="160"/>
        <end position="188"/>
    </location>
</feature>
<reference evidence="2" key="1">
    <citation type="journal article" date="2019" name="Plant J.">
        <title>Chlorella vulgaris genome assembly and annotation reveals the molecular basis for metabolic acclimation to high light conditions.</title>
        <authorList>
            <person name="Cecchin M."/>
            <person name="Marcolungo L."/>
            <person name="Rossato M."/>
            <person name="Girolomoni L."/>
            <person name="Cosentino E."/>
            <person name="Cuine S."/>
            <person name="Li-Beisson Y."/>
            <person name="Delledonne M."/>
            <person name="Ballottari M."/>
        </authorList>
    </citation>
    <scope>NUCLEOTIDE SEQUENCE</scope>
    <source>
        <strain evidence="2">211/11P</strain>
    </source>
</reference>
<dbReference type="PANTHER" id="PTHR36054">
    <property type="entry name" value="PROTEIN SICKLE"/>
    <property type="match status" value="1"/>
</dbReference>
<name>A0A9D4Z2D7_CHLVU</name>
<evidence type="ECO:0000313" key="2">
    <source>
        <dbReference type="EMBL" id="KAI3438176.1"/>
    </source>
</evidence>
<feature type="region of interest" description="Disordered" evidence="1">
    <location>
        <begin position="1"/>
        <end position="232"/>
    </location>
</feature>
<reference evidence="2" key="2">
    <citation type="submission" date="2020-11" db="EMBL/GenBank/DDBJ databases">
        <authorList>
            <person name="Cecchin M."/>
            <person name="Marcolungo L."/>
            <person name="Rossato M."/>
            <person name="Girolomoni L."/>
            <person name="Cosentino E."/>
            <person name="Cuine S."/>
            <person name="Li-Beisson Y."/>
            <person name="Delledonne M."/>
            <person name="Ballottari M."/>
        </authorList>
    </citation>
    <scope>NUCLEOTIDE SEQUENCE</scope>
    <source>
        <strain evidence="2">211/11P</strain>
        <tissue evidence="2">Whole cell</tissue>
    </source>
</reference>
<sequence length="274" mass="28786">MEDSESRRKRLKALAQSAADEGPQKAASSMAAGLVNPLADISKGPASSGPCSFYSDPVGAMERSRNAQAQRRDAVVTAAQQSAKDGRLQVPNPQWQQPGGVAPPRPRPPPGPWPGQPRPPPPHPGYHQQQQRPPYEQQGERRGPWQPRPPPGPPPPGLLPRPAGLLPTGGFQQQQQQQQQAAQLPQQFGGRGGGGGRQGGGRGGRGRGSGRGGGGGRGQGGDGFFNPSMLENPWAALERQKLHISPQIGVAAADSNDGESGRLDPNGVADRPWH</sequence>
<feature type="compositionally biased region" description="Gly residues" evidence="1">
    <location>
        <begin position="189"/>
        <end position="223"/>
    </location>
</feature>
<dbReference type="EMBL" id="SIDB01000001">
    <property type="protein sequence ID" value="KAI3438176.1"/>
    <property type="molecule type" value="Genomic_DNA"/>
</dbReference>
<comment type="caution">
    <text evidence="2">The sequence shown here is derived from an EMBL/GenBank/DDBJ whole genome shotgun (WGS) entry which is preliminary data.</text>
</comment>
<feature type="region of interest" description="Disordered" evidence="1">
    <location>
        <begin position="248"/>
        <end position="274"/>
    </location>
</feature>
<keyword evidence="3" id="KW-1185">Reference proteome</keyword>
<dbReference type="Proteomes" id="UP001055712">
    <property type="component" value="Unassembled WGS sequence"/>
</dbReference>
<accession>A0A9D4Z2D7</accession>
<dbReference type="PANTHER" id="PTHR36054:SF2">
    <property type="entry name" value="PROTEIN SICKLE"/>
    <property type="match status" value="1"/>
</dbReference>
<proteinExistence type="predicted"/>
<feature type="compositionally biased region" description="Basic and acidic residues" evidence="1">
    <location>
        <begin position="62"/>
        <end position="74"/>
    </location>
</feature>
<organism evidence="2 3">
    <name type="scientific">Chlorella vulgaris</name>
    <name type="common">Green alga</name>
    <dbReference type="NCBI Taxonomy" id="3077"/>
    <lineage>
        <taxon>Eukaryota</taxon>
        <taxon>Viridiplantae</taxon>
        <taxon>Chlorophyta</taxon>
        <taxon>core chlorophytes</taxon>
        <taxon>Trebouxiophyceae</taxon>
        <taxon>Chlorellales</taxon>
        <taxon>Chlorellaceae</taxon>
        <taxon>Chlorella clade</taxon>
        <taxon>Chlorella</taxon>
    </lineage>
</organism>
<dbReference type="GO" id="GO:0035196">
    <property type="term" value="P:miRNA processing"/>
    <property type="evidence" value="ECO:0007669"/>
    <property type="project" value="InterPro"/>
</dbReference>
<gene>
    <name evidence="2" type="ORF">D9Q98_000613</name>
</gene>
<feature type="compositionally biased region" description="Low complexity" evidence="1">
    <location>
        <begin position="125"/>
        <end position="137"/>
    </location>
</feature>
<dbReference type="AlphaFoldDB" id="A0A9D4Z2D7"/>
<dbReference type="InterPro" id="IPR039292">
    <property type="entry name" value="SICKLE"/>
</dbReference>
<evidence type="ECO:0000313" key="3">
    <source>
        <dbReference type="Proteomes" id="UP001055712"/>
    </source>
</evidence>
<evidence type="ECO:0000256" key="1">
    <source>
        <dbReference type="SAM" id="MobiDB-lite"/>
    </source>
</evidence>
<dbReference type="GO" id="GO:0000398">
    <property type="term" value="P:mRNA splicing, via spliceosome"/>
    <property type="evidence" value="ECO:0007669"/>
    <property type="project" value="InterPro"/>
</dbReference>
<feature type="compositionally biased region" description="Pro residues" evidence="1">
    <location>
        <begin position="146"/>
        <end position="159"/>
    </location>
</feature>
<dbReference type="OrthoDB" id="10664878at2759"/>
<feature type="compositionally biased region" description="Pro residues" evidence="1">
    <location>
        <begin position="101"/>
        <end position="124"/>
    </location>
</feature>
<protein>
    <submittedName>
        <fullName evidence="2">Uncharacterized protein</fullName>
    </submittedName>
</protein>